<dbReference type="GO" id="GO:0004222">
    <property type="term" value="F:metalloendopeptidase activity"/>
    <property type="evidence" value="ECO:0007669"/>
    <property type="project" value="InterPro"/>
</dbReference>
<keyword evidence="10 12" id="KW-0472">Membrane</keyword>
<feature type="transmembrane region" description="Helical" evidence="12">
    <location>
        <begin position="64"/>
        <end position="89"/>
    </location>
</feature>
<keyword evidence="3" id="KW-0645">Protease</keyword>
<comment type="caution">
    <text evidence="14">The sequence shown here is derived from an EMBL/GenBank/DDBJ whole genome shotgun (WGS) entry which is preliminary data.</text>
</comment>
<keyword evidence="7" id="KW-0862">Zinc</keyword>
<comment type="cofactor">
    <cofactor evidence="1">
        <name>Zn(2+)</name>
        <dbReference type="ChEBI" id="CHEBI:29105"/>
    </cofactor>
</comment>
<protein>
    <recommendedName>
        <fullName evidence="13">Peptidase M48 domain-containing protein</fullName>
    </recommendedName>
</protein>
<accession>A0A5B0BH61</accession>
<dbReference type="Pfam" id="PF01435">
    <property type="entry name" value="Peptidase_M48"/>
    <property type="match status" value="1"/>
</dbReference>
<dbReference type="EMBL" id="VDFC01000015">
    <property type="protein sequence ID" value="KAA0941538.1"/>
    <property type="molecule type" value="Genomic_DNA"/>
</dbReference>
<gene>
    <name evidence="14" type="ORF">FGF04_06205</name>
</gene>
<feature type="compositionally biased region" description="Pro residues" evidence="11">
    <location>
        <begin position="500"/>
        <end position="513"/>
    </location>
</feature>
<evidence type="ECO:0000256" key="3">
    <source>
        <dbReference type="ARBA" id="ARBA00022670"/>
    </source>
</evidence>
<dbReference type="GO" id="GO:0046872">
    <property type="term" value="F:metal ion binding"/>
    <property type="evidence" value="ECO:0007669"/>
    <property type="project" value="UniProtKB-KW"/>
</dbReference>
<feature type="transmembrane region" description="Helical" evidence="12">
    <location>
        <begin position="246"/>
        <end position="267"/>
    </location>
</feature>
<evidence type="ECO:0000256" key="9">
    <source>
        <dbReference type="ARBA" id="ARBA00023049"/>
    </source>
</evidence>
<evidence type="ECO:0000313" key="14">
    <source>
        <dbReference type="EMBL" id="KAA0941538.1"/>
    </source>
</evidence>
<feature type="region of interest" description="Disordered" evidence="11">
    <location>
        <begin position="469"/>
        <end position="532"/>
    </location>
</feature>
<evidence type="ECO:0000256" key="2">
    <source>
        <dbReference type="ARBA" id="ARBA00022475"/>
    </source>
</evidence>
<evidence type="ECO:0000256" key="4">
    <source>
        <dbReference type="ARBA" id="ARBA00022692"/>
    </source>
</evidence>
<dbReference type="PANTHER" id="PTHR43221:SF2">
    <property type="entry name" value="PROTEASE HTPX HOMOLOG"/>
    <property type="match status" value="1"/>
</dbReference>
<dbReference type="RefSeq" id="WP_149510202.1">
    <property type="nucleotide sequence ID" value="NZ_VDFC01000015.1"/>
</dbReference>
<dbReference type="GO" id="GO:0006508">
    <property type="term" value="P:proteolysis"/>
    <property type="evidence" value="ECO:0007669"/>
    <property type="project" value="UniProtKB-KW"/>
</dbReference>
<organism evidence="14 15">
    <name type="scientific">Streptomyces apricus</name>
    <dbReference type="NCBI Taxonomy" id="1828112"/>
    <lineage>
        <taxon>Bacteria</taxon>
        <taxon>Bacillati</taxon>
        <taxon>Actinomycetota</taxon>
        <taxon>Actinomycetes</taxon>
        <taxon>Kitasatosporales</taxon>
        <taxon>Streptomycetaceae</taxon>
        <taxon>Streptomyces</taxon>
    </lineage>
</organism>
<sequence length="665" mass="70135">MDPAPAGRPRRRAPAVPRTALPEPPPWLWLCLVLFVLQVPGLLGQASYRGSGLGEIDGAQRGRFVTAMLSLVQLLPLCFLLAAALALLAPWARCRYVERRYGLLPPDHPLMAPTRTGPDPGGTAVPHFHEQMTAVLNAYAPGTELRVSTRSGLFARVYPAGLRTARVGVFAPLVHLWHTDPRAARAVLVHELGHLRHGDQHVAGLGSPFTALVRRWPHVLAVLVGLPVTLLFVTGDATTRPVLAQVVLVLCSLPAVLLLVVAALWSAELAADRVAVRDCGAQAVVRALRASQEGDRGGLARLHHPPVPLRVRFALRASDPAAQSLLTLLWPLALLAKLLLAVLGAVAAYVLLGARQDRIAGHVLGLAHASLTADPAWWATLAVVLLWPTATATATAARARARRRGTGKTFTTPAAATAPAAATVPAAPAALSAPAARAVRLPRPYALAALLPGLLLLLGTLPWGPGTGQDLFPDDRRNTHLSATAPERERPDATSTPCPGAGPPPAPARPPGLPTFGALPGASTGTAAAPLPDGARTFRTAAIVSAETLSGSPQWAQDFGDRLRATRWTLHPDGRLTADTARVPVLHSTAANTTTRLFDGRRTTRTGIGTTTTWMEARLVTDADAPPRLGLIRASVQALRVVADCRASTSTADTSMRLSLTLREQ</sequence>
<keyword evidence="6" id="KW-0378">Hydrolase</keyword>
<dbReference type="OrthoDB" id="3541723at2"/>
<keyword evidence="15" id="KW-1185">Reference proteome</keyword>
<evidence type="ECO:0000313" key="15">
    <source>
        <dbReference type="Proteomes" id="UP000324965"/>
    </source>
</evidence>
<keyword evidence="5" id="KW-0479">Metal-binding</keyword>
<evidence type="ECO:0000256" key="1">
    <source>
        <dbReference type="ARBA" id="ARBA00001947"/>
    </source>
</evidence>
<dbReference type="InterPro" id="IPR001915">
    <property type="entry name" value="Peptidase_M48"/>
</dbReference>
<evidence type="ECO:0000259" key="13">
    <source>
        <dbReference type="Pfam" id="PF01435"/>
    </source>
</evidence>
<evidence type="ECO:0000256" key="5">
    <source>
        <dbReference type="ARBA" id="ARBA00022723"/>
    </source>
</evidence>
<evidence type="ECO:0000256" key="6">
    <source>
        <dbReference type="ARBA" id="ARBA00022801"/>
    </source>
</evidence>
<evidence type="ECO:0000256" key="10">
    <source>
        <dbReference type="ARBA" id="ARBA00023136"/>
    </source>
</evidence>
<evidence type="ECO:0000256" key="12">
    <source>
        <dbReference type="SAM" id="Phobius"/>
    </source>
</evidence>
<keyword evidence="2" id="KW-1003">Cell membrane</keyword>
<dbReference type="AlphaFoldDB" id="A0A5B0BH61"/>
<keyword evidence="8 12" id="KW-1133">Transmembrane helix</keyword>
<evidence type="ECO:0000256" key="7">
    <source>
        <dbReference type="ARBA" id="ARBA00022833"/>
    </source>
</evidence>
<feature type="transmembrane region" description="Helical" evidence="12">
    <location>
        <begin position="445"/>
        <end position="464"/>
    </location>
</feature>
<feature type="domain" description="Peptidase M48" evidence="13">
    <location>
        <begin position="140"/>
        <end position="312"/>
    </location>
</feature>
<dbReference type="InterPro" id="IPR050083">
    <property type="entry name" value="HtpX_protease"/>
</dbReference>
<feature type="transmembrane region" description="Helical" evidence="12">
    <location>
        <begin position="216"/>
        <end position="234"/>
    </location>
</feature>
<dbReference type="Proteomes" id="UP000324965">
    <property type="component" value="Unassembled WGS sequence"/>
</dbReference>
<keyword evidence="9" id="KW-0482">Metalloprotease</keyword>
<keyword evidence="4 12" id="KW-0812">Transmembrane</keyword>
<evidence type="ECO:0000256" key="8">
    <source>
        <dbReference type="ARBA" id="ARBA00022989"/>
    </source>
</evidence>
<proteinExistence type="predicted"/>
<name>A0A5B0BH61_9ACTN</name>
<feature type="transmembrane region" description="Helical" evidence="12">
    <location>
        <begin position="328"/>
        <end position="352"/>
    </location>
</feature>
<feature type="transmembrane region" description="Helical" evidence="12">
    <location>
        <begin position="26"/>
        <end position="43"/>
    </location>
</feature>
<evidence type="ECO:0000256" key="11">
    <source>
        <dbReference type="SAM" id="MobiDB-lite"/>
    </source>
</evidence>
<dbReference type="PANTHER" id="PTHR43221">
    <property type="entry name" value="PROTEASE HTPX"/>
    <property type="match status" value="1"/>
</dbReference>
<reference evidence="14 15" key="1">
    <citation type="submission" date="2019-05" db="EMBL/GenBank/DDBJ databases">
        <authorList>
            <person name="Hariharan J."/>
            <person name="Choudoir M.J."/>
            <person name="Diebold P."/>
            <person name="Panke-Buisse K."/>
            <person name="Buckley D.H."/>
        </authorList>
    </citation>
    <scope>NUCLEOTIDE SEQUENCE [LARGE SCALE GENOMIC DNA]</scope>
    <source>
        <strain evidence="14 15">SUN51</strain>
    </source>
</reference>